<dbReference type="SUPFAM" id="SSF56425">
    <property type="entry name" value="Succinate dehydrogenase/fumarate reductase flavoprotein, catalytic domain"/>
    <property type="match status" value="1"/>
</dbReference>
<dbReference type="InterPro" id="IPR036188">
    <property type="entry name" value="FAD/NAD-bd_sf"/>
</dbReference>
<keyword evidence="7" id="KW-1185">Reference proteome</keyword>
<dbReference type="PANTHER" id="PTHR43400">
    <property type="entry name" value="FUMARATE REDUCTASE"/>
    <property type="match status" value="1"/>
</dbReference>
<dbReference type="Proteomes" id="UP001349994">
    <property type="component" value="Unassembled WGS sequence"/>
</dbReference>
<evidence type="ECO:0000313" key="6">
    <source>
        <dbReference type="EMBL" id="MEC4175026.1"/>
    </source>
</evidence>
<dbReference type="Pfam" id="PF00890">
    <property type="entry name" value="FAD_binding_2"/>
    <property type="match status" value="1"/>
</dbReference>
<dbReference type="NCBIfam" id="TIGR01409">
    <property type="entry name" value="TAT_signal_seq"/>
    <property type="match status" value="1"/>
</dbReference>
<dbReference type="PRINTS" id="PR00411">
    <property type="entry name" value="PNDRDTASEI"/>
</dbReference>
<comment type="caution">
    <text evidence="6">The sequence shown here is derived from an EMBL/GenBank/DDBJ whole genome shotgun (WGS) entry which is preliminary data.</text>
</comment>
<organism evidence="6 7">
    <name type="scientific">Adlercreutzia wanghongyangiae</name>
    <dbReference type="NCBI Taxonomy" id="3111451"/>
    <lineage>
        <taxon>Bacteria</taxon>
        <taxon>Bacillati</taxon>
        <taxon>Actinomycetota</taxon>
        <taxon>Coriobacteriia</taxon>
        <taxon>Eggerthellales</taxon>
        <taxon>Eggerthellaceae</taxon>
        <taxon>Adlercreutzia</taxon>
    </lineage>
</organism>
<dbReference type="InterPro" id="IPR027477">
    <property type="entry name" value="Succ_DH/fumarate_Rdtase_cat_sf"/>
</dbReference>
<sequence length="569" mass="61402">MTNEFSTTRRNFLKGAGIGALGMAGMTGLAACAPSKASDDPAGEALSDTGNATNADWLEAEPEIAADQIVETVDADVVVCGGGNSGLFAACAAAEEGARTVMLEQFAKDSGSGVRDDLAAYNTRIQQQEGSPLDPAEMGTFMWGQASGFSNQRLFRVWVEESGEALDWYADRIEEAGYKMKHQLVNPPADQERSFSCCVGVDWGTEGITMGSTTNNGQYILNPYAESIGVDCRWETKMIKCIKDGDRVTGVIAQNANGDYIQFNATKGVILCCGGYLGNPDMMAAIQPDIEKVTVYNWTWPGTNGDGIKAGLWAGAMMDPAHSVSSWEQGLVPPNMVVADAHDTNETYWLGPLPFLRVNLEGQRFMNESSFFDTLGHALQYQPGHTAVQVFDASWKEDAEQFNVYGAHRYFPYDNGLAPLFTIDMVEENMAPQLESGLIVQADTIEELAEKVGVPADNLVATVARYNELCDAGVDEDFGKKPYRMSRVDEPPFYAARFAQQGSHTMDGLVINEDMQVLDENLQVIPGLYAAGDNSGCYLGITYLGNAAGNAAGRSVTFGRHAGRHAAQS</sequence>
<dbReference type="Gene3D" id="3.90.700.10">
    <property type="entry name" value="Succinate dehydrogenase/fumarate reductase flavoprotein, catalytic domain"/>
    <property type="match status" value="1"/>
</dbReference>
<dbReference type="InterPro" id="IPR006311">
    <property type="entry name" value="TAT_signal"/>
</dbReference>
<gene>
    <name evidence="6" type="ORF">VIN30_00995</name>
</gene>
<dbReference type="RefSeq" id="WP_338208561.1">
    <property type="nucleotide sequence ID" value="NZ_JAYMFF010000002.1"/>
</dbReference>
<dbReference type="SUPFAM" id="SSF51905">
    <property type="entry name" value="FAD/NAD(P)-binding domain"/>
    <property type="match status" value="1"/>
</dbReference>
<dbReference type="Gene3D" id="3.50.50.60">
    <property type="entry name" value="FAD/NAD(P)-binding domain"/>
    <property type="match status" value="1"/>
</dbReference>
<dbReference type="PROSITE" id="PS51318">
    <property type="entry name" value="TAT"/>
    <property type="match status" value="1"/>
</dbReference>
<protein>
    <submittedName>
        <fullName evidence="6">FAD-binding protein</fullName>
    </submittedName>
</protein>
<dbReference type="InterPro" id="IPR050315">
    <property type="entry name" value="FAD-oxidoreductase_2"/>
</dbReference>
<keyword evidence="2" id="KW-0285">Flavoprotein</keyword>
<name>A0ABU6IF57_9ACTN</name>
<evidence type="ECO:0000256" key="2">
    <source>
        <dbReference type="ARBA" id="ARBA00022630"/>
    </source>
</evidence>
<dbReference type="InterPro" id="IPR003953">
    <property type="entry name" value="FAD-dep_OxRdtase_2_FAD-bd"/>
</dbReference>
<evidence type="ECO:0000256" key="4">
    <source>
        <dbReference type="ARBA" id="ARBA00023002"/>
    </source>
</evidence>
<dbReference type="EMBL" id="JAYMFF010000002">
    <property type="protein sequence ID" value="MEC4175026.1"/>
    <property type="molecule type" value="Genomic_DNA"/>
</dbReference>
<evidence type="ECO:0000256" key="1">
    <source>
        <dbReference type="ARBA" id="ARBA00001974"/>
    </source>
</evidence>
<proteinExistence type="predicted"/>
<comment type="cofactor">
    <cofactor evidence="1">
        <name>FAD</name>
        <dbReference type="ChEBI" id="CHEBI:57692"/>
    </cofactor>
</comment>
<reference evidence="6 7" key="1">
    <citation type="submission" date="2024-01" db="EMBL/GenBank/DDBJ databases">
        <title>novel species in genus Adlercreutzia.</title>
        <authorList>
            <person name="Liu X."/>
        </authorList>
    </citation>
    <scope>NUCLEOTIDE SEQUENCE [LARGE SCALE GENOMIC DNA]</scope>
    <source>
        <strain evidence="6 7">R7</strain>
    </source>
</reference>
<evidence type="ECO:0000256" key="3">
    <source>
        <dbReference type="ARBA" id="ARBA00022827"/>
    </source>
</evidence>
<dbReference type="InterPro" id="IPR019546">
    <property type="entry name" value="TAT_signal_bac_arc"/>
</dbReference>
<keyword evidence="3" id="KW-0274">FAD</keyword>
<keyword evidence="4" id="KW-0560">Oxidoreductase</keyword>
<feature type="domain" description="FAD-dependent oxidoreductase 2 FAD-binding" evidence="5">
    <location>
        <begin position="76"/>
        <end position="535"/>
    </location>
</feature>
<dbReference type="PANTHER" id="PTHR43400:SF10">
    <property type="entry name" value="3-OXOSTEROID 1-DEHYDROGENASE"/>
    <property type="match status" value="1"/>
</dbReference>
<evidence type="ECO:0000313" key="7">
    <source>
        <dbReference type="Proteomes" id="UP001349994"/>
    </source>
</evidence>
<accession>A0ABU6IF57</accession>
<evidence type="ECO:0000259" key="5">
    <source>
        <dbReference type="Pfam" id="PF00890"/>
    </source>
</evidence>